<dbReference type="AlphaFoldDB" id="A0A7X5R051"/>
<dbReference type="NCBIfam" id="TIGR03544">
    <property type="entry name" value="DivI1A_domain"/>
    <property type="match status" value="1"/>
</dbReference>
<organism evidence="10 11">
    <name type="scientific">Lysinibacter cavernae</name>
    <dbReference type="NCBI Taxonomy" id="1640652"/>
    <lineage>
        <taxon>Bacteria</taxon>
        <taxon>Bacillati</taxon>
        <taxon>Actinomycetota</taxon>
        <taxon>Actinomycetes</taxon>
        <taxon>Micrococcales</taxon>
        <taxon>Microbacteriaceae</taxon>
        <taxon>Lysinibacter</taxon>
    </lineage>
</organism>
<dbReference type="InterPro" id="IPR019933">
    <property type="entry name" value="DivIVA_domain"/>
</dbReference>
<dbReference type="InterPro" id="IPR007793">
    <property type="entry name" value="DivIVA_fam"/>
</dbReference>
<dbReference type="Pfam" id="PF05103">
    <property type="entry name" value="DivIVA"/>
    <property type="match status" value="1"/>
</dbReference>
<dbReference type="PANTHER" id="PTHR35794:SF2">
    <property type="entry name" value="CELL DIVISION PROTEIN DIVIVA"/>
    <property type="match status" value="1"/>
</dbReference>
<sequence>MALTPEDIVNKRFTITKFRDGYDLDQVDDFLDEVGKELRRYEEEAAALKQENEELRDRIQGLEAGQFAEPRSAAAPAVVEVEETVAVVEVPAAPVAGAGLTAEASKSSGMLQLALELHDKHVREGEEKRDALIHEGETTARELVSDAQKQRADELARLNTERADLQTKIKELREFEGDYRSTLRSYIQGQLRGLDGSPEPEGAPVGLD</sequence>
<dbReference type="RefSeq" id="WP_167148401.1">
    <property type="nucleotide sequence ID" value="NZ_JAAMOX010000001.1"/>
</dbReference>
<dbReference type="Gene3D" id="6.10.250.660">
    <property type="match status" value="1"/>
</dbReference>
<evidence type="ECO:0000256" key="3">
    <source>
        <dbReference type="ARBA" id="ARBA00018787"/>
    </source>
</evidence>
<evidence type="ECO:0000256" key="4">
    <source>
        <dbReference type="ARBA" id="ARBA00022490"/>
    </source>
</evidence>
<evidence type="ECO:0000256" key="1">
    <source>
        <dbReference type="ARBA" id="ARBA00004496"/>
    </source>
</evidence>
<evidence type="ECO:0000313" key="11">
    <source>
        <dbReference type="Proteomes" id="UP000541033"/>
    </source>
</evidence>
<proteinExistence type="inferred from homology"/>
<dbReference type="EMBL" id="JAAMOX010000001">
    <property type="protein sequence ID" value="NIH53082.1"/>
    <property type="molecule type" value="Genomic_DNA"/>
</dbReference>
<dbReference type="GO" id="GO:0005737">
    <property type="term" value="C:cytoplasm"/>
    <property type="evidence" value="ECO:0007669"/>
    <property type="project" value="UniProtKB-SubCell"/>
</dbReference>
<evidence type="ECO:0000313" key="10">
    <source>
        <dbReference type="EMBL" id="NIH53082.1"/>
    </source>
</evidence>
<keyword evidence="4" id="KW-0963">Cytoplasm</keyword>
<evidence type="ECO:0000256" key="9">
    <source>
        <dbReference type="SAM" id="Coils"/>
    </source>
</evidence>
<evidence type="ECO:0000256" key="6">
    <source>
        <dbReference type="ARBA" id="ARBA00023054"/>
    </source>
</evidence>
<dbReference type="Proteomes" id="UP000541033">
    <property type="component" value="Unassembled WGS sequence"/>
</dbReference>
<keyword evidence="6 9" id="KW-0175">Coiled coil</keyword>
<reference evidence="10 11" key="1">
    <citation type="submission" date="2020-02" db="EMBL/GenBank/DDBJ databases">
        <title>Sequencing the genomes of 1000 actinobacteria strains.</title>
        <authorList>
            <person name="Klenk H.-P."/>
        </authorList>
    </citation>
    <scope>NUCLEOTIDE SEQUENCE [LARGE SCALE GENOMIC DNA]</scope>
    <source>
        <strain evidence="10 11">DSM 27960</strain>
    </source>
</reference>
<keyword evidence="11" id="KW-1185">Reference proteome</keyword>
<accession>A0A7X5R051</accession>
<keyword evidence="7" id="KW-0131">Cell cycle</keyword>
<dbReference type="PANTHER" id="PTHR35794">
    <property type="entry name" value="CELL DIVISION PROTEIN DIVIVA"/>
    <property type="match status" value="1"/>
</dbReference>
<name>A0A7X5R051_9MICO</name>
<feature type="coiled-coil region" evidence="9">
    <location>
        <begin position="24"/>
        <end position="65"/>
    </location>
</feature>
<evidence type="ECO:0000256" key="7">
    <source>
        <dbReference type="ARBA" id="ARBA00023306"/>
    </source>
</evidence>
<evidence type="ECO:0000256" key="8">
    <source>
        <dbReference type="ARBA" id="ARBA00031737"/>
    </source>
</evidence>
<evidence type="ECO:0000256" key="2">
    <source>
        <dbReference type="ARBA" id="ARBA00009008"/>
    </source>
</evidence>
<gene>
    <name evidence="10" type="ORF">FHX76_000950</name>
</gene>
<comment type="subcellular location">
    <subcellularLocation>
        <location evidence="1">Cytoplasm</location>
    </subcellularLocation>
</comment>
<dbReference type="GO" id="GO:0051301">
    <property type="term" value="P:cell division"/>
    <property type="evidence" value="ECO:0007669"/>
    <property type="project" value="UniProtKB-KW"/>
</dbReference>
<evidence type="ECO:0000256" key="5">
    <source>
        <dbReference type="ARBA" id="ARBA00022618"/>
    </source>
</evidence>
<keyword evidence="5" id="KW-0132">Cell division</keyword>
<comment type="similarity">
    <text evidence="2">Belongs to the DivIVA family.</text>
</comment>
<protein>
    <recommendedName>
        <fullName evidence="3">Cell wall synthesis protein Wag31</fullName>
    </recommendedName>
    <alternativeName>
        <fullName evidence="8">Antigen 84</fullName>
    </alternativeName>
</protein>
<comment type="caution">
    <text evidence="10">The sequence shown here is derived from an EMBL/GenBank/DDBJ whole genome shotgun (WGS) entry which is preliminary data.</text>
</comment>